<name>A0ACB9TA62_HOLOL</name>
<sequence>MPLQLEDGIMLLPNNVRGEDEEEDEVEEKGRGGGQQGDGEDEDDDCNDSGTWRIRYNFEIYQQFKEPPILQFVKLQRLRWAGHVVRIEEHRMERRVLEANVTGTRQVGRPRKWWQDEVAADAKRLMQSRNWKRDTKDRDGKEN</sequence>
<evidence type="ECO:0000313" key="1">
    <source>
        <dbReference type="EMBL" id="KAI4463710.1"/>
    </source>
</evidence>
<accession>A0ACB9TA62</accession>
<dbReference type="EMBL" id="CM043018">
    <property type="protein sequence ID" value="KAI4463710.1"/>
    <property type="molecule type" value="Genomic_DNA"/>
</dbReference>
<proteinExistence type="predicted"/>
<reference evidence="1" key="1">
    <citation type="submission" date="2022-04" db="EMBL/GenBank/DDBJ databases">
        <title>Chromosome-scale genome assembly of Holotrichia oblita Faldermann.</title>
        <authorList>
            <person name="Rongchong L."/>
        </authorList>
    </citation>
    <scope>NUCLEOTIDE SEQUENCE</scope>
    <source>
        <strain evidence="1">81SQS9</strain>
    </source>
</reference>
<keyword evidence="2" id="KW-1185">Reference proteome</keyword>
<organism evidence="1 2">
    <name type="scientific">Holotrichia oblita</name>
    <name type="common">Chafer beetle</name>
    <dbReference type="NCBI Taxonomy" id="644536"/>
    <lineage>
        <taxon>Eukaryota</taxon>
        <taxon>Metazoa</taxon>
        <taxon>Ecdysozoa</taxon>
        <taxon>Arthropoda</taxon>
        <taxon>Hexapoda</taxon>
        <taxon>Insecta</taxon>
        <taxon>Pterygota</taxon>
        <taxon>Neoptera</taxon>
        <taxon>Endopterygota</taxon>
        <taxon>Coleoptera</taxon>
        <taxon>Polyphaga</taxon>
        <taxon>Scarabaeiformia</taxon>
        <taxon>Scarabaeidae</taxon>
        <taxon>Melolonthinae</taxon>
        <taxon>Holotrichia</taxon>
    </lineage>
</organism>
<dbReference type="Proteomes" id="UP001056778">
    <property type="component" value="Chromosome 4"/>
</dbReference>
<comment type="caution">
    <text evidence="1">The sequence shown here is derived from an EMBL/GenBank/DDBJ whole genome shotgun (WGS) entry which is preliminary data.</text>
</comment>
<protein>
    <submittedName>
        <fullName evidence="1">Uncharacterized protein</fullName>
    </submittedName>
</protein>
<gene>
    <name evidence="1" type="ORF">MML48_4g00012645</name>
</gene>
<evidence type="ECO:0000313" key="2">
    <source>
        <dbReference type="Proteomes" id="UP001056778"/>
    </source>
</evidence>